<organism evidence="6 7">
    <name type="scientific">Nonomuraea wenchangensis</name>
    <dbReference type="NCBI Taxonomy" id="568860"/>
    <lineage>
        <taxon>Bacteria</taxon>
        <taxon>Bacillati</taxon>
        <taxon>Actinomycetota</taxon>
        <taxon>Actinomycetes</taxon>
        <taxon>Streptosporangiales</taxon>
        <taxon>Streptosporangiaceae</taxon>
        <taxon>Nonomuraea</taxon>
    </lineage>
</organism>
<dbReference type="SUPFAM" id="SSF46689">
    <property type="entry name" value="Homeodomain-like"/>
    <property type="match status" value="1"/>
</dbReference>
<dbReference type="Gene3D" id="1.10.357.10">
    <property type="entry name" value="Tetracycline Repressor, domain 2"/>
    <property type="match status" value="1"/>
</dbReference>
<protein>
    <submittedName>
        <fullName evidence="6">DNA-binding transcriptional regulator, AcrR family</fullName>
    </submittedName>
</protein>
<dbReference type="STRING" id="568860.SAMN05421811_11166"/>
<evidence type="ECO:0000313" key="7">
    <source>
        <dbReference type="Proteomes" id="UP000199361"/>
    </source>
</evidence>
<dbReference type="AlphaFoldDB" id="A0A1I0L2R6"/>
<reference evidence="6 7" key="1">
    <citation type="submission" date="2016-10" db="EMBL/GenBank/DDBJ databases">
        <authorList>
            <person name="de Groot N.N."/>
        </authorList>
    </citation>
    <scope>NUCLEOTIDE SEQUENCE [LARGE SCALE GENOMIC DNA]</scope>
    <source>
        <strain evidence="6 7">CGMCC 4.5598</strain>
    </source>
</reference>
<proteinExistence type="predicted"/>
<dbReference type="InterPro" id="IPR001647">
    <property type="entry name" value="HTH_TetR"/>
</dbReference>
<dbReference type="RefSeq" id="WP_091087919.1">
    <property type="nucleotide sequence ID" value="NZ_FOHX01000011.1"/>
</dbReference>
<gene>
    <name evidence="6" type="ORF">SAMN05421811_11166</name>
</gene>
<keyword evidence="2 4" id="KW-0238">DNA-binding</keyword>
<evidence type="ECO:0000256" key="2">
    <source>
        <dbReference type="ARBA" id="ARBA00023125"/>
    </source>
</evidence>
<keyword evidence="1" id="KW-0805">Transcription regulation</keyword>
<evidence type="ECO:0000256" key="3">
    <source>
        <dbReference type="ARBA" id="ARBA00023163"/>
    </source>
</evidence>
<dbReference type="FunFam" id="1.10.10.60:FF:000141">
    <property type="entry name" value="TetR family transcriptional regulator"/>
    <property type="match status" value="1"/>
</dbReference>
<feature type="domain" description="HTH tetR-type" evidence="5">
    <location>
        <begin position="11"/>
        <end position="71"/>
    </location>
</feature>
<dbReference type="PROSITE" id="PS01081">
    <property type="entry name" value="HTH_TETR_1"/>
    <property type="match status" value="1"/>
</dbReference>
<keyword evidence="3" id="KW-0804">Transcription</keyword>
<keyword evidence="7" id="KW-1185">Reference proteome</keyword>
<dbReference type="InterPro" id="IPR023772">
    <property type="entry name" value="DNA-bd_HTH_TetR-type_CS"/>
</dbReference>
<dbReference type="GO" id="GO:0000976">
    <property type="term" value="F:transcription cis-regulatory region binding"/>
    <property type="evidence" value="ECO:0007669"/>
    <property type="project" value="TreeGrafter"/>
</dbReference>
<dbReference type="InterPro" id="IPR050109">
    <property type="entry name" value="HTH-type_TetR-like_transc_reg"/>
</dbReference>
<accession>A0A1I0L2R6</accession>
<evidence type="ECO:0000259" key="5">
    <source>
        <dbReference type="PROSITE" id="PS50977"/>
    </source>
</evidence>
<dbReference type="OrthoDB" id="3211155at2"/>
<dbReference type="PRINTS" id="PR00455">
    <property type="entry name" value="HTHTETR"/>
</dbReference>
<dbReference type="EMBL" id="FOHX01000011">
    <property type="protein sequence ID" value="SEU32731.1"/>
    <property type="molecule type" value="Genomic_DNA"/>
</dbReference>
<dbReference type="GO" id="GO:0045892">
    <property type="term" value="P:negative regulation of DNA-templated transcription"/>
    <property type="evidence" value="ECO:0007669"/>
    <property type="project" value="UniProtKB-ARBA"/>
</dbReference>
<evidence type="ECO:0000313" key="6">
    <source>
        <dbReference type="EMBL" id="SEU32731.1"/>
    </source>
</evidence>
<dbReference type="PANTHER" id="PTHR30055:SF234">
    <property type="entry name" value="HTH-TYPE TRANSCRIPTIONAL REGULATOR BETI"/>
    <property type="match status" value="1"/>
</dbReference>
<evidence type="ECO:0000256" key="1">
    <source>
        <dbReference type="ARBA" id="ARBA00023015"/>
    </source>
</evidence>
<dbReference type="Proteomes" id="UP000199361">
    <property type="component" value="Unassembled WGS sequence"/>
</dbReference>
<evidence type="ECO:0000256" key="4">
    <source>
        <dbReference type="PROSITE-ProRule" id="PRU00335"/>
    </source>
</evidence>
<sequence>MAMPLRARNRQSAVHHIIDTAMDLFDEHGYQQVTVDQIAAAAGVSPRTFYRYFGSKEGLFTTDPYASTDLAEVGRYLDVHDIPGSFQRLVTLIAERSGPDAGRTGQAWRGMRYVLEEPPVRAAVYAALEEGSRGLADLLRAEGMTATAARVTARAYWFGVYFGSLEQWHLDGRVRPLPDYVTEALAALRASGATG</sequence>
<feature type="DNA-binding region" description="H-T-H motif" evidence="4">
    <location>
        <begin position="34"/>
        <end position="53"/>
    </location>
</feature>
<dbReference type="InterPro" id="IPR009057">
    <property type="entry name" value="Homeodomain-like_sf"/>
</dbReference>
<name>A0A1I0L2R6_9ACTN</name>
<dbReference type="GO" id="GO:0003700">
    <property type="term" value="F:DNA-binding transcription factor activity"/>
    <property type="evidence" value="ECO:0007669"/>
    <property type="project" value="TreeGrafter"/>
</dbReference>
<dbReference type="PANTHER" id="PTHR30055">
    <property type="entry name" value="HTH-TYPE TRANSCRIPTIONAL REGULATOR RUTR"/>
    <property type="match status" value="1"/>
</dbReference>
<dbReference type="PROSITE" id="PS50977">
    <property type="entry name" value="HTH_TETR_2"/>
    <property type="match status" value="1"/>
</dbReference>
<dbReference type="Pfam" id="PF00440">
    <property type="entry name" value="TetR_N"/>
    <property type="match status" value="1"/>
</dbReference>